<sequence length="428" mass="46177">MIDFILSPTQQQMRKEAAGFADQVLKGAHAVYSKHASQSERFRSTRQFYRMATAGGMIKGQIPTALGGANESLVDAAVTLEELFAADTSVTLTVAATGLGLTPLIMSGHERLQKEYLKPFLTGEGEPLASLVHSEPGGTANWLETGGKGLRTTARKEGDEWIVEGEKLWTTNSGGWDGKGADLQCVVCRKIVEGQTNGDDKDVEPRSSVIILLVTRDIIAQNHPSAYTILDEPELMGFPAHSGPHSRYSGLRVPVDNVLAEGEAAASLIEMSFTASAALVGAFSVSIMRAAFDAALAFAKSDSRGGSVPIIERQSVADLLIDIKMRVDASRLLTWKALHSLENGPGDVKSRQELCYEAKIFASDNCVRSVTDAMSAVGMTSYRKDQPFTRLLSDASCLPLFDGGNMGVRRRQLERIFQSEDYNSLGGL</sequence>
<evidence type="ECO:0000256" key="4">
    <source>
        <dbReference type="ARBA" id="ARBA00022827"/>
    </source>
</evidence>
<dbReference type="SUPFAM" id="SSF47203">
    <property type="entry name" value="Acyl-CoA dehydrogenase C-terminal domain-like"/>
    <property type="match status" value="1"/>
</dbReference>
<accession>A0A9Q8PD97</accession>
<dbReference type="Proteomes" id="UP000756132">
    <property type="component" value="Chromosome 7"/>
</dbReference>
<dbReference type="GO" id="GO:0033539">
    <property type="term" value="P:fatty acid beta-oxidation using acyl-CoA dehydrogenase"/>
    <property type="evidence" value="ECO:0007669"/>
    <property type="project" value="TreeGrafter"/>
</dbReference>
<dbReference type="OrthoDB" id="10016597at2759"/>
<proteinExistence type="inferred from homology"/>
<dbReference type="PANTHER" id="PTHR43884">
    <property type="entry name" value="ACYL-COA DEHYDROGENASE"/>
    <property type="match status" value="1"/>
</dbReference>
<dbReference type="InterPro" id="IPR009075">
    <property type="entry name" value="AcylCo_DH/oxidase_C"/>
</dbReference>
<feature type="domain" description="Acyl-CoA dehydrogenase/oxidase N-terminal" evidence="6">
    <location>
        <begin position="7"/>
        <end position="124"/>
    </location>
</feature>
<comment type="similarity">
    <text evidence="2">Belongs to the acyl-CoA dehydrogenase family.</text>
</comment>
<dbReference type="Gene3D" id="2.40.110.10">
    <property type="entry name" value="Butyryl-CoA Dehydrogenase, subunit A, domain 2"/>
    <property type="match status" value="1"/>
</dbReference>
<dbReference type="Gene3D" id="1.20.140.10">
    <property type="entry name" value="Butyryl-CoA Dehydrogenase, subunit A, domain 3"/>
    <property type="match status" value="1"/>
</dbReference>
<evidence type="ECO:0000256" key="2">
    <source>
        <dbReference type="ARBA" id="ARBA00009347"/>
    </source>
</evidence>
<dbReference type="AlphaFoldDB" id="A0A9Q8PD97"/>
<evidence type="ECO:0000259" key="6">
    <source>
        <dbReference type="Pfam" id="PF02771"/>
    </source>
</evidence>
<dbReference type="SUPFAM" id="SSF56645">
    <property type="entry name" value="Acyl-CoA dehydrogenase NM domain-like"/>
    <property type="match status" value="1"/>
</dbReference>
<evidence type="ECO:0000256" key="3">
    <source>
        <dbReference type="ARBA" id="ARBA00022630"/>
    </source>
</evidence>
<dbReference type="GO" id="GO:0003995">
    <property type="term" value="F:acyl-CoA dehydrogenase activity"/>
    <property type="evidence" value="ECO:0007669"/>
    <property type="project" value="TreeGrafter"/>
</dbReference>
<reference evidence="7" key="1">
    <citation type="submission" date="2021-12" db="EMBL/GenBank/DDBJ databases">
        <authorList>
            <person name="Zaccaron A."/>
            <person name="Stergiopoulos I."/>
        </authorList>
    </citation>
    <scope>NUCLEOTIDE SEQUENCE</scope>
    <source>
        <strain evidence="7">Race5_Kim</strain>
    </source>
</reference>
<dbReference type="InterPro" id="IPR046373">
    <property type="entry name" value="Acyl-CoA_Oxase/DH_mid-dom_sf"/>
</dbReference>
<evidence type="ECO:0000313" key="7">
    <source>
        <dbReference type="EMBL" id="UJO20287.1"/>
    </source>
</evidence>
<evidence type="ECO:0000259" key="5">
    <source>
        <dbReference type="Pfam" id="PF00441"/>
    </source>
</evidence>
<dbReference type="Pfam" id="PF02771">
    <property type="entry name" value="Acyl-CoA_dh_N"/>
    <property type="match status" value="1"/>
</dbReference>
<dbReference type="InterPro" id="IPR009100">
    <property type="entry name" value="AcylCoA_DH/oxidase_NM_dom_sf"/>
</dbReference>
<dbReference type="KEGG" id="ffu:CLAFUR5_09879"/>
<dbReference type="GO" id="GO:0046359">
    <property type="term" value="P:butyrate catabolic process"/>
    <property type="evidence" value="ECO:0007669"/>
    <property type="project" value="TreeGrafter"/>
</dbReference>
<keyword evidence="3" id="KW-0285">Flavoprotein</keyword>
<dbReference type="EMBL" id="CP090169">
    <property type="protein sequence ID" value="UJO20287.1"/>
    <property type="molecule type" value="Genomic_DNA"/>
</dbReference>
<dbReference type="RefSeq" id="XP_047764653.1">
    <property type="nucleotide sequence ID" value="XM_047909027.1"/>
</dbReference>
<protein>
    <submittedName>
        <fullName evidence="7">Nitroalkane oxidase</fullName>
    </submittedName>
</protein>
<dbReference type="CDD" id="cd00567">
    <property type="entry name" value="ACAD"/>
    <property type="match status" value="1"/>
</dbReference>
<dbReference type="GeneID" id="71989757"/>
<keyword evidence="8" id="KW-1185">Reference proteome</keyword>
<comment type="cofactor">
    <cofactor evidence="1">
        <name>FAD</name>
        <dbReference type="ChEBI" id="CHEBI:57692"/>
    </cofactor>
</comment>
<evidence type="ECO:0000313" key="8">
    <source>
        <dbReference type="Proteomes" id="UP000756132"/>
    </source>
</evidence>
<dbReference type="Gene3D" id="1.10.540.10">
    <property type="entry name" value="Acyl-CoA dehydrogenase/oxidase, N-terminal domain"/>
    <property type="match status" value="1"/>
</dbReference>
<evidence type="ECO:0000256" key="1">
    <source>
        <dbReference type="ARBA" id="ARBA00001974"/>
    </source>
</evidence>
<feature type="domain" description="Acyl-CoA dehydrogenase/oxidase C-terminal" evidence="5">
    <location>
        <begin position="269"/>
        <end position="412"/>
    </location>
</feature>
<dbReference type="Pfam" id="PF00441">
    <property type="entry name" value="Acyl-CoA_dh_1"/>
    <property type="match status" value="1"/>
</dbReference>
<keyword evidence="4" id="KW-0274">FAD</keyword>
<dbReference type="InterPro" id="IPR036250">
    <property type="entry name" value="AcylCo_DH-like_C"/>
</dbReference>
<dbReference type="PANTHER" id="PTHR43884:SF12">
    <property type="entry name" value="ISOVALERYL-COA DEHYDROGENASE, MITOCHONDRIAL-RELATED"/>
    <property type="match status" value="1"/>
</dbReference>
<dbReference type="InterPro" id="IPR037069">
    <property type="entry name" value="AcylCoA_DH/ox_N_sf"/>
</dbReference>
<name>A0A9Q8PD97_PASFU</name>
<reference evidence="7" key="2">
    <citation type="journal article" date="2022" name="Microb. Genom.">
        <title>A chromosome-scale genome assembly of the tomato pathogen Cladosporium fulvum reveals a compartmentalized genome architecture and the presence of a dispensable chromosome.</title>
        <authorList>
            <person name="Zaccaron A.Z."/>
            <person name="Chen L.H."/>
            <person name="Samaras A."/>
            <person name="Stergiopoulos I."/>
        </authorList>
    </citation>
    <scope>NUCLEOTIDE SEQUENCE</scope>
    <source>
        <strain evidence="7">Race5_Kim</strain>
    </source>
</reference>
<gene>
    <name evidence="7" type="ORF">CLAFUR5_09879</name>
</gene>
<dbReference type="InterPro" id="IPR013786">
    <property type="entry name" value="AcylCoA_DH/ox_N"/>
</dbReference>
<organism evidence="7 8">
    <name type="scientific">Passalora fulva</name>
    <name type="common">Tomato leaf mold</name>
    <name type="synonym">Cladosporium fulvum</name>
    <dbReference type="NCBI Taxonomy" id="5499"/>
    <lineage>
        <taxon>Eukaryota</taxon>
        <taxon>Fungi</taxon>
        <taxon>Dikarya</taxon>
        <taxon>Ascomycota</taxon>
        <taxon>Pezizomycotina</taxon>
        <taxon>Dothideomycetes</taxon>
        <taxon>Dothideomycetidae</taxon>
        <taxon>Mycosphaerellales</taxon>
        <taxon>Mycosphaerellaceae</taxon>
        <taxon>Fulvia</taxon>
    </lineage>
</organism>
<dbReference type="GO" id="GO:0050660">
    <property type="term" value="F:flavin adenine dinucleotide binding"/>
    <property type="evidence" value="ECO:0007669"/>
    <property type="project" value="InterPro"/>
</dbReference>